<dbReference type="AGR" id="MGI:1889651"/>
<proteinExistence type="evidence at transcript level"/>
<dbReference type="MGI" id="MGI:1889651">
    <property type="gene designation" value="Eid1"/>
</dbReference>
<reference evidence="2" key="8">
    <citation type="journal article" date="2005" name="Science">
        <title>Antisense Transcription in the Mammalian Transcriptome.</title>
        <authorList>
            <consortium name="RIKEN Genome Exploration Research Group and Genome Science Group (Genome Network Project Core Group) and the FANTOM Consortium"/>
        </authorList>
    </citation>
    <scope>NUCLEOTIDE SEQUENCE</scope>
    <source>
        <strain evidence="2">C57BL/6J</strain>
        <tissue evidence="2">Whole body</tissue>
    </source>
</reference>
<evidence type="ECO:0000313" key="2">
    <source>
        <dbReference type="EMBL" id="BAB28248.1"/>
    </source>
</evidence>
<dbReference type="EMBL" id="AK012453">
    <property type="protein sequence ID" value="BAB28248.1"/>
    <property type="molecule type" value="mRNA"/>
</dbReference>
<reference evidence="2" key="3">
    <citation type="journal article" date="2000" name="Genome Res.">
        <title>RIKEN integrated sequence analysis (RISA) system--384-format sequencing pipeline with 384 multicapillary sequencer.</title>
        <authorList>
            <person name="Shibata K."/>
            <person name="Itoh M."/>
            <person name="Aizawa K."/>
            <person name="Nagaoka S."/>
            <person name="Sasaki N."/>
            <person name="Carninci P."/>
            <person name="Konno H."/>
            <person name="Akiyama J."/>
            <person name="Nishi K."/>
            <person name="Kitsunai T."/>
            <person name="Tashiro H."/>
            <person name="Itoh M."/>
            <person name="Sumi N."/>
            <person name="Ishii Y."/>
            <person name="Nakamura S."/>
            <person name="Hazama M."/>
            <person name="Nishine T."/>
            <person name="Harada A."/>
            <person name="Yamamoto R."/>
            <person name="Matsumoto H."/>
            <person name="Sakaguchi S."/>
            <person name="Ikegami T."/>
            <person name="Kashiwagi K."/>
            <person name="Fujiwake S."/>
            <person name="Inoue K."/>
            <person name="Togawa Y."/>
            <person name="Izawa M."/>
            <person name="Ohara E."/>
            <person name="Watahiki M."/>
            <person name="Yoneda Y."/>
            <person name="Ishikawa T."/>
            <person name="Ozawa K."/>
            <person name="Tanaka T."/>
            <person name="Matsuura S."/>
            <person name="Kawai J."/>
            <person name="Okazaki Y."/>
            <person name="Muramatsu M."/>
            <person name="Inoue Y."/>
            <person name="Kira A."/>
            <person name="Hayashizaki Y."/>
        </authorList>
    </citation>
    <scope>NUCLEOTIDE SEQUENCE</scope>
    <source>
        <strain evidence="2">C57BL/6J</strain>
        <tissue evidence="2">Whole body</tissue>
    </source>
</reference>
<feature type="region of interest" description="Disordered" evidence="1">
    <location>
        <begin position="27"/>
        <end position="59"/>
    </location>
</feature>
<organism evidence="2">
    <name type="scientific">Mus musculus</name>
    <name type="common">Mouse</name>
    <dbReference type="NCBI Taxonomy" id="10090"/>
    <lineage>
        <taxon>Eukaryota</taxon>
        <taxon>Metazoa</taxon>
        <taxon>Chordata</taxon>
        <taxon>Craniata</taxon>
        <taxon>Vertebrata</taxon>
        <taxon>Euteleostomi</taxon>
        <taxon>Mammalia</taxon>
        <taxon>Eutheria</taxon>
        <taxon>Euarchontoglires</taxon>
        <taxon>Glires</taxon>
        <taxon>Rodentia</taxon>
        <taxon>Myomorpha</taxon>
        <taxon>Muroidea</taxon>
        <taxon>Muridae</taxon>
        <taxon>Murinae</taxon>
        <taxon>Mus</taxon>
        <taxon>Mus</taxon>
    </lineage>
</organism>
<evidence type="ECO:0000313" key="3">
    <source>
        <dbReference type="MGI" id="MGI:1889651"/>
    </source>
</evidence>
<dbReference type="AlphaFoldDB" id="Q9CZL9"/>
<reference evidence="2" key="6">
    <citation type="journal article" date="2002" name="Nature">
        <title>Analysis of the mouse transcriptome based on functional annotation of 60,770 full-length cDNAs.</title>
        <authorList>
            <consortium name="The FANTOM Consortium and the RIKEN Genome Exploration Research Group Phase I and II Team"/>
        </authorList>
    </citation>
    <scope>NUCLEOTIDE SEQUENCE</scope>
    <source>
        <strain evidence="2">C57BL/6J</strain>
        <tissue evidence="2">Whole body</tissue>
    </source>
</reference>
<protein>
    <submittedName>
        <fullName evidence="2">Uncharacterized protein</fullName>
    </submittedName>
</protein>
<gene>
    <name evidence="3" type="primary">Eid1</name>
    <name evidence="3" type="synonym">Cri1</name>
</gene>
<feature type="compositionally biased region" description="Gly residues" evidence="1">
    <location>
        <begin position="38"/>
        <end position="49"/>
    </location>
</feature>
<reference evidence="2" key="7">
    <citation type="journal article" date="2005" name="Science">
        <title>The Transcriptional Landscape of the Mammalian Genome.</title>
        <authorList>
            <consortium name="The FANTOM Consortium"/>
            <consortium name="Riken Genome Exploration Research Group and Genome Science Group (Genome Network Project Core Group)"/>
        </authorList>
    </citation>
    <scope>NUCLEOTIDE SEQUENCE</scope>
    <source>
        <strain evidence="2">C57BL/6J</strain>
        <tissue evidence="2">Whole body</tissue>
    </source>
</reference>
<reference evidence="2" key="2">
    <citation type="journal article" date="2000" name="Genome Res.">
        <title>Normalization and subtraction of cap-trapper-selected cDNAs to prepare full-length cDNA libraries for rapid discovery of new genes.</title>
        <authorList>
            <person name="Carninci P."/>
            <person name="Shibata Y."/>
            <person name="Hayatsu N."/>
            <person name="Sugahara Y."/>
            <person name="Shibata K."/>
            <person name="Itoh M."/>
            <person name="Konno H."/>
            <person name="Okazaki Y."/>
            <person name="Muramatsu M."/>
            <person name="Hayashizaki Y."/>
        </authorList>
    </citation>
    <scope>NUCLEOTIDE SEQUENCE</scope>
    <source>
        <strain evidence="2">C57BL/6J</strain>
        <tissue evidence="2">Whole body</tissue>
    </source>
</reference>
<name>Q9CZL9_MOUSE</name>
<sequence length="131" mass="14158">MAEMAELCEPYEESNELQMDVLPGEGYMEVGRGARGPAPGGGPHGGGGRAGRRPRPARVCSPRLARTWKATSLMTGRTTTSSLKRSAGAARCTGCPPPWRKPTRCSCEPREPEMPWMAAFRRGVRRALSTS</sequence>
<accession>Q9CZL9</accession>
<reference evidence="2" key="1">
    <citation type="journal article" date="1999" name="Methods Enzymol.">
        <title>High-efficiency full-length cDNA cloning.</title>
        <authorList>
            <person name="Carninci P."/>
            <person name="Hayashizaki Y."/>
        </authorList>
    </citation>
    <scope>NUCLEOTIDE SEQUENCE</scope>
    <source>
        <strain evidence="2">C57BL/6J</strain>
        <tissue evidence="2">Whole body</tissue>
    </source>
</reference>
<reference evidence="2" key="5">
    <citation type="journal article" date="2001" name="Nature">
        <title>Functional annotation of a full-length mouse cDNA collection.</title>
        <authorList>
            <consortium name="The RIKEN Genome Exploration Research Group Phase II Team and the FANTOM Consortium"/>
        </authorList>
    </citation>
    <scope>NUCLEOTIDE SEQUENCE</scope>
    <source>
        <strain evidence="2">C57BL/6J</strain>
        <tissue evidence="2">Whole body</tissue>
    </source>
</reference>
<evidence type="ECO:0000256" key="1">
    <source>
        <dbReference type="SAM" id="MobiDB-lite"/>
    </source>
</evidence>
<reference evidence="2" key="4">
    <citation type="submission" date="2000-07" db="EMBL/GenBank/DDBJ databases">
        <authorList>
            <person name="Adachi J."/>
            <person name="Aizawa K."/>
            <person name="Akahira S."/>
            <person name="Akimura T."/>
            <person name="Arai A."/>
            <person name="Aono H."/>
            <person name="Arakawa T."/>
            <person name="Bono H."/>
            <person name="Carninci P."/>
            <person name="Fukuda S."/>
            <person name="Fukunishi Y."/>
            <person name="Furuno M."/>
            <person name="Hanagaki T."/>
            <person name="Hara A."/>
            <person name="Hayatsu N."/>
            <person name="Hiramoto K."/>
            <person name="Hiraoka T."/>
            <person name="Hori F."/>
            <person name="Imotani K."/>
            <person name="Ishii Y."/>
            <person name="Itoh M."/>
            <person name="Izawa M."/>
            <person name="Kasukawa T."/>
            <person name="Kato H."/>
            <person name="Kawai J."/>
            <person name="Kojima Y."/>
            <person name="Konno H."/>
            <person name="Kouda M."/>
            <person name="Koya S."/>
            <person name="Kurihara C."/>
            <person name="Matsuyama T."/>
            <person name="Miyazaki A."/>
            <person name="Nishi K."/>
            <person name="Nomura K."/>
            <person name="Numazaki R."/>
            <person name="Ohno M."/>
            <person name="Okazaki Y."/>
            <person name="Okido T."/>
            <person name="Owa C."/>
            <person name="Saito H."/>
            <person name="Saito R."/>
            <person name="Sakai C."/>
            <person name="Sakai K."/>
            <person name="Sano H."/>
            <person name="Sasaki D."/>
            <person name="Shibata K."/>
            <person name="Shibata Y."/>
            <person name="Shinagawa A."/>
            <person name="Shiraki T."/>
            <person name="Sogabe Y."/>
            <person name="Suzuki H."/>
            <person name="Tagami M."/>
            <person name="Tagawa A."/>
            <person name="Takahashi F."/>
            <person name="Tanaka T."/>
            <person name="Tejima Y."/>
            <person name="Toya T."/>
            <person name="Yamamura T."/>
            <person name="Yasunishi A."/>
            <person name="Yoshida K."/>
            <person name="Yoshino M."/>
            <person name="Muramatsu M."/>
            <person name="Hayashizaki Y."/>
        </authorList>
    </citation>
    <scope>NUCLEOTIDE SEQUENCE</scope>
    <source>
        <strain evidence="2">C57BL/6J</strain>
        <tissue evidence="2">Whole body</tissue>
    </source>
</reference>